<dbReference type="InterPro" id="IPR010982">
    <property type="entry name" value="Lambda_DNA-bd_dom_sf"/>
</dbReference>
<dbReference type="PANTHER" id="PTHR46558:SF11">
    <property type="entry name" value="HTH-TYPE TRANSCRIPTIONAL REGULATOR XRE"/>
    <property type="match status" value="1"/>
</dbReference>
<proteinExistence type="predicted"/>
<organism evidence="3 4">
    <name type="scientific">Candidatus Limadaptatus stercoripullorum</name>
    <dbReference type="NCBI Taxonomy" id="2840846"/>
    <lineage>
        <taxon>Bacteria</taxon>
        <taxon>Bacillati</taxon>
        <taxon>Bacillota</taxon>
        <taxon>Clostridia</taxon>
        <taxon>Eubacteriales</taxon>
        <taxon>Candidatus Limadaptatus</taxon>
    </lineage>
</organism>
<dbReference type="Pfam" id="PF01381">
    <property type="entry name" value="HTH_3"/>
    <property type="match status" value="1"/>
</dbReference>
<sequence>MTNRTDKTTDFGKILKELRNEQGLTQIRLAKAIGVTQGTIYFWENGINEPTAYYVVALADFFDVSADELLGRPTGFSSERSASAGEEETAEILRLYRALPGDKKKIALSLMKALRED</sequence>
<comment type="caution">
    <text evidence="3">The sequence shown here is derived from an EMBL/GenBank/DDBJ whole genome shotgun (WGS) entry which is preliminary data.</text>
</comment>
<dbReference type="GO" id="GO:0003677">
    <property type="term" value="F:DNA binding"/>
    <property type="evidence" value="ECO:0007669"/>
    <property type="project" value="UniProtKB-KW"/>
</dbReference>
<dbReference type="Gene3D" id="1.10.260.40">
    <property type="entry name" value="lambda repressor-like DNA-binding domains"/>
    <property type="match status" value="1"/>
</dbReference>
<dbReference type="EMBL" id="DVOE01000074">
    <property type="protein sequence ID" value="HIU99152.1"/>
    <property type="molecule type" value="Genomic_DNA"/>
</dbReference>
<evidence type="ECO:0000256" key="1">
    <source>
        <dbReference type="ARBA" id="ARBA00023125"/>
    </source>
</evidence>
<dbReference type="PROSITE" id="PS50943">
    <property type="entry name" value="HTH_CROC1"/>
    <property type="match status" value="1"/>
</dbReference>
<dbReference type="InterPro" id="IPR001387">
    <property type="entry name" value="Cro/C1-type_HTH"/>
</dbReference>
<evidence type="ECO:0000313" key="3">
    <source>
        <dbReference type="EMBL" id="HIU99152.1"/>
    </source>
</evidence>
<keyword evidence="1" id="KW-0238">DNA-binding</keyword>
<dbReference type="CDD" id="cd00093">
    <property type="entry name" value="HTH_XRE"/>
    <property type="match status" value="1"/>
</dbReference>
<dbReference type="Proteomes" id="UP000886857">
    <property type="component" value="Unassembled WGS sequence"/>
</dbReference>
<gene>
    <name evidence="3" type="ORF">IAC73_04860</name>
</gene>
<accession>A0A9D1SVZ7</accession>
<dbReference type="SMART" id="SM00530">
    <property type="entry name" value="HTH_XRE"/>
    <property type="match status" value="1"/>
</dbReference>
<feature type="domain" description="HTH cro/C1-type" evidence="2">
    <location>
        <begin position="15"/>
        <end position="69"/>
    </location>
</feature>
<evidence type="ECO:0000313" key="4">
    <source>
        <dbReference type="Proteomes" id="UP000886857"/>
    </source>
</evidence>
<dbReference type="AlphaFoldDB" id="A0A9D1SVZ7"/>
<dbReference type="PANTHER" id="PTHR46558">
    <property type="entry name" value="TRACRIPTIONAL REGULATORY PROTEIN-RELATED-RELATED"/>
    <property type="match status" value="1"/>
</dbReference>
<reference evidence="3" key="2">
    <citation type="journal article" date="2021" name="PeerJ">
        <title>Extensive microbial diversity within the chicken gut microbiome revealed by metagenomics and culture.</title>
        <authorList>
            <person name="Gilroy R."/>
            <person name="Ravi A."/>
            <person name="Getino M."/>
            <person name="Pursley I."/>
            <person name="Horton D.L."/>
            <person name="Alikhan N.F."/>
            <person name="Baker D."/>
            <person name="Gharbi K."/>
            <person name="Hall N."/>
            <person name="Watson M."/>
            <person name="Adriaenssens E.M."/>
            <person name="Foster-Nyarko E."/>
            <person name="Jarju S."/>
            <person name="Secka A."/>
            <person name="Antonio M."/>
            <person name="Oren A."/>
            <person name="Chaudhuri R.R."/>
            <person name="La Ragione R."/>
            <person name="Hildebrand F."/>
            <person name="Pallen M.J."/>
        </authorList>
    </citation>
    <scope>NUCLEOTIDE SEQUENCE</scope>
    <source>
        <strain evidence="3">10406</strain>
    </source>
</reference>
<name>A0A9D1SVZ7_9FIRM</name>
<protein>
    <submittedName>
        <fullName evidence="3">Helix-turn-helix transcriptional regulator</fullName>
    </submittedName>
</protein>
<reference evidence="3" key="1">
    <citation type="submission" date="2020-10" db="EMBL/GenBank/DDBJ databases">
        <authorList>
            <person name="Gilroy R."/>
        </authorList>
    </citation>
    <scope>NUCLEOTIDE SEQUENCE</scope>
    <source>
        <strain evidence="3">10406</strain>
    </source>
</reference>
<evidence type="ECO:0000259" key="2">
    <source>
        <dbReference type="PROSITE" id="PS50943"/>
    </source>
</evidence>
<dbReference type="SUPFAM" id="SSF47413">
    <property type="entry name" value="lambda repressor-like DNA-binding domains"/>
    <property type="match status" value="1"/>
</dbReference>